<evidence type="ECO:0000313" key="2">
    <source>
        <dbReference type="Proteomes" id="UP000703893"/>
    </source>
</evidence>
<organism evidence="1 2">
    <name type="scientific">Candidatus Tanganyikabacteria bacterium</name>
    <dbReference type="NCBI Taxonomy" id="2961651"/>
    <lineage>
        <taxon>Bacteria</taxon>
        <taxon>Bacillati</taxon>
        <taxon>Candidatus Sericytochromatia</taxon>
        <taxon>Candidatus Tanganyikabacteria</taxon>
    </lineage>
</organism>
<name>A0A937X1Q2_9BACT</name>
<gene>
    <name evidence="1" type="ORF">FJZ00_04050</name>
</gene>
<feature type="non-terminal residue" evidence="1">
    <location>
        <position position="330"/>
    </location>
</feature>
<sequence>MTAIASPHTTAAARKRSVAPLVTGQAGAIPAIPQTATGRVAVALGKGIVHSPSGVWHAGRDMVKSAIDHPIVTGSILAGSIALTAAVPAAAGYLLWAGMALAGVSIGMKLNDAVSTALGARTKAEMDKAAREAGDAYGDFLFNGSLFALPYAAGRVASARGKAYMEQAIIQAATEVPAVPAGAEKSAGHALKFLEKALKSPVDDLARDAARTFEAVPRTTRKQFLRLLTDPEFVGGKSTDRAAMLLDALGPGFTKLAQVYSEADGVPAAVAQALKVSRDSMKPMPQTLLHDILSKHGNQNLGDLLRGVYRVGEGRYKLEKLLGVASIGEV</sequence>
<dbReference type="AlphaFoldDB" id="A0A937X1Q2"/>
<accession>A0A937X1Q2</accession>
<proteinExistence type="predicted"/>
<dbReference type="EMBL" id="VGJX01000175">
    <property type="protein sequence ID" value="MBM3274298.1"/>
    <property type="molecule type" value="Genomic_DNA"/>
</dbReference>
<comment type="caution">
    <text evidence="1">The sequence shown here is derived from an EMBL/GenBank/DDBJ whole genome shotgun (WGS) entry which is preliminary data.</text>
</comment>
<protein>
    <submittedName>
        <fullName evidence="1">Uncharacterized protein</fullName>
    </submittedName>
</protein>
<reference evidence="1 2" key="1">
    <citation type="submission" date="2019-03" db="EMBL/GenBank/DDBJ databases">
        <title>Lake Tanganyika Metagenome-Assembled Genomes (MAGs).</title>
        <authorList>
            <person name="Tran P."/>
        </authorList>
    </citation>
    <scope>NUCLEOTIDE SEQUENCE [LARGE SCALE GENOMIC DNA]</scope>
    <source>
        <strain evidence="1">K_DeepCast_65m_m2_236</strain>
    </source>
</reference>
<dbReference type="Proteomes" id="UP000703893">
    <property type="component" value="Unassembled WGS sequence"/>
</dbReference>
<evidence type="ECO:0000313" key="1">
    <source>
        <dbReference type="EMBL" id="MBM3274298.1"/>
    </source>
</evidence>